<feature type="binding site" evidence="7">
    <location>
        <position position="175"/>
    </location>
    <ligand>
        <name>substrate</name>
    </ligand>
</feature>
<dbReference type="PROSITE" id="PS51625">
    <property type="entry name" value="SAM_MT_TRMB"/>
    <property type="match status" value="1"/>
</dbReference>
<dbReference type="SUPFAM" id="SSF53335">
    <property type="entry name" value="S-adenosyl-L-methionine-dependent methyltransferases"/>
    <property type="match status" value="1"/>
</dbReference>
<evidence type="ECO:0000256" key="5">
    <source>
        <dbReference type="ARBA" id="ARBA00022691"/>
    </source>
</evidence>
<dbReference type="Pfam" id="PF02390">
    <property type="entry name" value="Methyltransf_4"/>
    <property type="match status" value="1"/>
</dbReference>
<dbReference type="InterPro" id="IPR003358">
    <property type="entry name" value="tRNA_(Gua-N-7)_MeTrfase_Trmb"/>
</dbReference>
<feature type="compositionally biased region" description="Basic residues" evidence="8">
    <location>
        <begin position="44"/>
        <end position="55"/>
    </location>
</feature>
<dbReference type="EMBL" id="JABEQM010000007">
    <property type="protein sequence ID" value="MBB2201925.1"/>
    <property type="molecule type" value="Genomic_DNA"/>
</dbReference>
<reference evidence="9 10" key="1">
    <citation type="submission" date="2020-04" db="EMBL/GenBank/DDBJ databases">
        <title>Description of novel Gluconacetobacter.</title>
        <authorList>
            <person name="Sombolestani A."/>
        </authorList>
    </citation>
    <scope>NUCLEOTIDE SEQUENCE [LARGE SCALE GENOMIC DNA]</scope>
    <source>
        <strain evidence="9 10">LMG 27802</strain>
    </source>
</reference>
<dbReference type="PANTHER" id="PTHR23417">
    <property type="entry name" value="3-DEOXY-D-MANNO-OCTULOSONIC-ACID TRANSFERASE/TRNA GUANINE-N 7 - -METHYLTRANSFERASE"/>
    <property type="match status" value="1"/>
</dbReference>
<feature type="binding site" evidence="7">
    <location>
        <position position="90"/>
    </location>
    <ligand>
        <name>S-adenosyl-L-methionine</name>
        <dbReference type="ChEBI" id="CHEBI:59789"/>
    </ligand>
</feature>
<dbReference type="Gene3D" id="3.40.50.150">
    <property type="entry name" value="Vaccinia Virus protein VP39"/>
    <property type="match status" value="1"/>
</dbReference>
<evidence type="ECO:0000256" key="6">
    <source>
        <dbReference type="ARBA" id="ARBA00022694"/>
    </source>
</evidence>
<feature type="binding site" evidence="7">
    <location>
        <position position="207"/>
    </location>
    <ligand>
        <name>substrate</name>
    </ligand>
</feature>
<evidence type="ECO:0000256" key="7">
    <source>
        <dbReference type="HAMAP-Rule" id="MF_01057"/>
    </source>
</evidence>
<keyword evidence="10" id="KW-1185">Reference proteome</keyword>
<dbReference type="Proteomes" id="UP000578030">
    <property type="component" value="Unassembled WGS sequence"/>
</dbReference>
<dbReference type="GO" id="GO:0043527">
    <property type="term" value="C:tRNA methyltransferase complex"/>
    <property type="evidence" value="ECO:0007669"/>
    <property type="project" value="TreeGrafter"/>
</dbReference>
<evidence type="ECO:0000313" key="10">
    <source>
        <dbReference type="Proteomes" id="UP000578030"/>
    </source>
</evidence>
<evidence type="ECO:0000313" key="9">
    <source>
        <dbReference type="EMBL" id="MBB2201925.1"/>
    </source>
</evidence>
<keyword evidence="6 7" id="KW-0819">tRNA processing</keyword>
<keyword evidence="3 7" id="KW-0489">Methyltransferase</keyword>
<comment type="caution">
    <text evidence="7">Lacks conserved residue(s) required for the propagation of feature annotation.</text>
</comment>
<dbReference type="InterPro" id="IPR029063">
    <property type="entry name" value="SAM-dependent_MTases_sf"/>
</dbReference>
<feature type="binding site" evidence="7">
    <location>
        <begin position="241"/>
        <end position="244"/>
    </location>
    <ligand>
        <name>substrate</name>
    </ligand>
</feature>
<proteinExistence type="inferred from homology"/>
<dbReference type="RefSeq" id="WP_182958467.1">
    <property type="nucleotide sequence ID" value="NZ_JABEQM010000007.1"/>
</dbReference>
<feature type="compositionally biased region" description="Low complexity" evidence="8">
    <location>
        <begin position="14"/>
        <end position="32"/>
    </location>
</feature>
<protein>
    <recommendedName>
        <fullName evidence="7">tRNA (guanine-N(7)-)-methyltransferase</fullName>
        <ecNumber evidence="7">2.1.1.33</ecNumber>
    </recommendedName>
    <alternativeName>
        <fullName evidence="7">tRNA (guanine(46)-N(7))-methyltransferase</fullName>
    </alternativeName>
    <alternativeName>
        <fullName evidence="7">tRNA(m7G46)-methyltransferase</fullName>
    </alternativeName>
</protein>
<feature type="binding site" evidence="7">
    <location>
        <position position="115"/>
    </location>
    <ligand>
        <name>S-adenosyl-L-methionine</name>
        <dbReference type="ChEBI" id="CHEBI:59789"/>
    </ligand>
</feature>
<dbReference type="HAMAP" id="MF_01057">
    <property type="entry name" value="tRNA_methyltr_TrmB"/>
    <property type="match status" value="1"/>
</dbReference>
<gene>
    <name evidence="7 9" type="primary">trmB</name>
    <name evidence="9" type="ORF">HLH28_10105</name>
</gene>
<sequence length="262" mass="29174">MTAGQDDAARATESPSSGPLPAAPRAGAPLSATDVKASPDRLYGRHRGHPLRPRQQRLLDLTLPRLRLAPSVLTDPVRGFGRAPSELWLEVGFGGGEHSLAQHAAHPDVGYIACEVFENGMCSLLSRLVPDGQEDTAPVPEMLRLWDEDARALLRALPDRSIDRMFLMFPDPWPKARHAKRRFVHPATIQLVARVLKPGATWRVASDDPTYQAWVEEVMGAQDLFDTAPPATERPECWPPTRYEAKALRAGRQPLYWVFTRR</sequence>
<comment type="function">
    <text evidence="2 7">Catalyzes the formation of N(7)-methylguanine at position 46 (m7G46) in tRNA.</text>
</comment>
<organism evidence="9 10">
    <name type="scientific">Gluconacetobacter tumulisoli</name>
    <dbReference type="NCBI Taxonomy" id="1286189"/>
    <lineage>
        <taxon>Bacteria</taxon>
        <taxon>Pseudomonadati</taxon>
        <taxon>Pseudomonadota</taxon>
        <taxon>Alphaproteobacteria</taxon>
        <taxon>Acetobacterales</taxon>
        <taxon>Acetobacteraceae</taxon>
        <taxon>Gluconacetobacter</taxon>
    </lineage>
</organism>
<name>A0A7W4PL81_9PROT</name>
<feature type="binding site" evidence="7">
    <location>
        <position position="149"/>
    </location>
    <ligand>
        <name>S-adenosyl-L-methionine</name>
        <dbReference type="ChEBI" id="CHEBI:59789"/>
    </ligand>
</feature>
<dbReference type="GO" id="GO:0008176">
    <property type="term" value="F:tRNA (guanine(46)-N7)-methyltransferase activity"/>
    <property type="evidence" value="ECO:0007669"/>
    <property type="project" value="UniProtKB-UniRule"/>
</dbReference>
<comment type="similarity">
    <text evidence="7">Belongs to the class I-like SAM-binding methyltransferase superfamily. TrmB family.</text>
</comment>
<keyword evidence="5 7" id="KW-0949">S-adenosyl-L-methionine</keyword>
<dbReference type="UniPathway" id="UPA00989"/>
<evidence type="ECO:0000256" key="1">
    <source>
        <dbReference type="ARBA" id="ARBA00000142"/>
    </source>
</evidence>
<evidence type="ECO:0000256" key="2">
    <source>
        <dbReference type="ARBA" id="ARBA00003015"/>
    </source>
</evidence>
<dbReference type="PANTHER" id="PTHR23417:SF14">
    <property type="entry name" value="PENTACOTRIPEPTIDE-REPEAT REGION OF PRORP DOMAIN-CONTAINING PROTEIN"/>
    <property type="match status" value="1"/>
</dbReference>
<comment type="caution">
    <text evidence="9">The sequence shown here is derived from an EMBL/GenBank/DDBJ whole genome shotgun (WGS) entry which is preliminary data.</text>
</comment>
<evidence type="ECO:0000256" key="3">
    <source>
        <dbReference type="ARBA" id="ARBA00022603"/>
    </source>
</evidence>
<dbReference type="AlphaFoldDB" id="A0A7W4PL81"/>
<keyword evidence="4 7" id="KW-0808">Transferase</keyword>
<dbReference type="InterPro" id="IPR055361">
    <property type="entry name" value="tRNA_methyltr_TrmB_bact"/>
</dbReference>
<comment type="pathway">
    <text evidence="7">tRNA modification; N(7)-methylguanine-tRNA biosynthesis.</text>
</comment>
<dbReference type="EC" id="2.1.1.33" evidence="7"/>
<feature type="binding site" evidence="7">
    <location>
        <position position="171"/>
    </location>
    <ligand>
        <name>S-adenosyl-L-methionine</name>
        <dbReference type="ChEBI" id="CHEBI:59789"/>
    </ligand>
</feature>
<evidence type="ECO:0000256" key="4">
    <source>
        <dbReference type="ARBA" id="ARBA00022679"/>
    </source>
</evidence>
<evidence type="ECO:0000256" key="8">
    <source>
        <dbReference type="SAM" id="MobiDB-lite"/>
    </source>
</evidence>
<accession>A0A7W4PL81</accession>
<feature type="region of interest" description="Disordered" evidence="8">
    <location>
        <begin position="1"/>
        <end position="56"/>
    </location>
</feature>
<comment type="catalytic activity">
    <reaction evidence="1 7">
        <text>guanosine(46) in tRNA + S-adenosyl-L-methionine = N(7)-methylguanosine(46) in tRNA + S-adenosyl-L-homocysteine</text>
        <dbReference type="Rhea" id="RHEA:42708"/>
        <dbReference type="Rhea" id="RHEA-COMP:10188"/>
        <dbReference type="Rhea" id="RHEA-COMP:10189"/>
        <dbReference type="ChEBI" id="CHEBI:57856"/>
        <dbReference type="ChEBI" id="CHEBI:59789"/>
        <dbReference type="ChEBI" id="CHEBI:74269"/>
        <dbReference type="ChEBI" id="CHEBI:74480"/>
        <dbReference type="EC" id="2.1.1.33"/>
    </reaction>
</comment>